<feature type="compositionally biased region" description="Pro residues" evidence="1">
    <location>
        <begin position="55"/>
        <end position="64"/>
    </location>
</feature>
<dbReference type="RefSeq" id="XP_018076966.1">
    <property type="nucleotide sequence ID" value="XM_018206596.1"/>
</dbReference>
<feature type="compositionally biased region" description="Low complexity" evidence="1">
    <location>
        <begin position="91"/>
        <end position="100"/>
    </location>
</feature>
<feature type="region of interest" description="Disordered" evidence="1">
    <location>
        <begin position="16"/>
        <end position="116"/>
    </location>
</feature>
<dbReference type="AlphaFoldDB" id="A0A194XR32"/>
<reference evidence="2 3" key="1">
    <citation type="submission" date="2015-10" db="EMBL/GenBank/DDBJ databases">
        <title>Full genome of DAOMC 229536 Phialocephala scopiformis, a fungal endophyte of spruce producing the potent anti-insectan compound rugulosin.</title>
        <authorList>
            <consortium name="DOE Joint Genome Institute"/>
            <person name="Walker A.K."/>
            <person name="Frasz S.L."/>
            <person name="Seifert K.A."/>
            <person name="Miller J.D."/>
            <person name="Mondo S.J."/>
            <person name="Labutti K."/>
            <person name="Lipzen A."/>
            <person name="Dockter R."/>
            <person name="Kennedy M."/>
            <person name="Grigoriev I.V."/>
            <person name="Spatafora J.W."/>
        </authorList>
    </citation>
    <scope>NUCLEOTIDE SEQUENCE [LARGE SCALE GENOMIC DNA]</scope>
    <source>
        <strain evidence="2 3">CBS 120377</strain>
    </source>
</reference>
<keyword evidence="3" id="KW-1185">Reference proteome</keyword>
<sequence length="199" mass="22887">MCLFGKSPAWEDDVVFANRRHGRKHRTRVTETIVERTPKYVPAPPRSPSPIIHPATPPRAPSPAPTSKKSTPPPPPQPTIELVSVEEDRSSSGPKSSRVSVSRKSRHGSRGGEEVYIERERVRERLPPVERASQEYDTYRYVEAPMPPRKEVVGEERIERKRSRSITYQTNPRMSGRVVERERVVVEDGGRRREYYRKP</sequence>
<name>A0A194XR32_MOLSC</name>
<dbReference type="EMBL" id="KQ947406">
    <property type="protein sequence ID" value="KUJ22611.1"/>
    <property type="molecule type" value="Genomic_DNA"/>
</dbReference>
<dbReference type="InParanoid" id="A0A194XR32"/>
<evidence type="ECO:0000313" key="3">
    <source>
        <dbReference type="Proteomes" id="UP000070700"/>
    </source>
</evidence>
<accession>A0A194XR32</accession>
<feature type="compositionally biased region" description="Basic residues" evidence="1">
    <location>
        <begin position="18"/>
        <end position="27"/>
    </location>
</feature>
<gene>
    <name evidence="2" type="ORF">LY89DRAFT_305701</name>
</gene>
<protein>
    <submittedName>
        <fullName evidence="2">Uncharacterized protein</fullName>
    </submittedName>
</protein>
<proteinExistence type="predicted"/>
<evidence type="ECO:0000313" key="2">
    <source>
        <dbReference type="EMBL" id="KUJ22611.1"/>
    </source>
</evidence>
<organism evidence="2 3">
    <name type="scientific">Mollisia scopiformis</name>
    <name type="common">Conifer needle endophyte fungus</name>
    <name type="synonym">Phialocephala scopiformis</name>
    <dbReference type="NCBI Taxonomy" id="149040"/>
    <lineage>
        <taxon>Eukaryota</taxon>
        <taxon>Fungi</taxon>
        <taxon>Dikarya</taxon>
        <taxon>Ascomycota</taxon>
        <taxon>Pezizomycotina</taxon>
        <taxon>Leotiomycetes</taxon>
        <taxon>Helotiales</taxon>
        <taxon>Mollisiaceae</taxon>
        <taxon>Mollisia</taxon>
    </lineage>
</organism>
<dbReference type="Proteomes" id="UP000070700">
    <property type="component" value="Unassembled WGS sequence"/>
</dbReference>
<dbReference type="KEGG" id="psco:LY89DRAFT_305701"/>
<evidence type="ECO:0000256" key="1">
    <source>
        <dbReference type="SAM" id="MobiDB-lite"/>
    </source>
</evidence>
<dbReference type="GeneID" id="28816322"/>